<organism evidence="2 3">
    <name type="scientific">Falsiroseomonas bella</name>
    <dbReference type="NCBI Taxonomy" id="2184016"/>
    <lineage>
        <taxon>Bacteria</taxon>
        <taxon>Pseudomonadati</taxon>
        <taxon>Pseudomonadota</taxon>
        <taxon>Alphaproteobacteria</taxon>
        <taxon>Acetobacterales</taxon>
        <taxon>Roseomonadaceae</taxon>
        <taxon>Falsiroseomonas</taxon>
    </lineage>
</organism>
<dbReference type="PANTHER" id="PTHR46401:SF9">
    <property type="entry name" value="MANNOSYLTRANSFERASE A"/>
    <property type="match status" value="1"/>
</dbReference>
<proteinExistence type="predicted"/>
<dbReference type="Gene3D" id="3.40.50.2000">
    <property type="entry name" value="Glycogen Phosphorylase B"/>
    <property type="match status" value="4"/>
</dbReference>
<feature type="domain" description="Glycosyl transferase family 1" evidence="1">
    <location>
        <begin position="893"/>
        <end position="1015"/>
    </location>
</feature>
<dbReference type="GO" id="GO:0009103">
    <property type="term" value="P:lipopolysaccharide biosynthetic process"/>
    <property type="evidence" value="ECO:0007669"/>
    <property type="project" value="TreeGrafter"/>
</dbReference>
<accession>A0A317F6E5</accession>
<keyword evidence="3" id="KW-1185">Reference proteome</keyword>
<sequence>MSVPAFRRRGGMSFVNIVTSDRGWILETLAREIAARLPYVAFGDGPRRDAAIQYYITYSCRRRRLSPIELAFFTHLEPEGAAHDAFFDTARQVDHCVCQSSPYAALLQQAGVEAVSIIPPGVDPETFRPKLRVGVIGRTYHTGRKGEHLVEQLRDLEEIEWVFTGGGWPEPGRPVPAAALPDLYRSLDYVLVPALYEGGPMCVIEALACGTPVIAPPVGWVPDFPHVEYRLGDAEDLRRVLLDCLEQKRARRASVLGHSWDAWAEGHHRLFQSLAAARGIALGPPAARPALPRRVGLLLHGNEREAQGGPSVRAPRLVQELEETGIPAELRHHPAPEGFGGLDLVHVFNSWPNWSAPDAVRRAHRSGNAVVFSPILLDHGLGDLWGGELPRLLAESEPGEGTDAALAAFRARLAARRAAGRPPAEPAAGFHSSLREMAALSDRLIFLSEREKARLAAIGARTAHGRVVRNPVDAARFAEADPALFRAATGLQDFVLCAARLEPRKNQAVLAHALRGTGLPLVLLGHATDAGYRAVLERHLHADVHVLPRLAPDSPLLASAFAAARVFALPSWAEGAPLAALEAAAAGAALVLSDESGEREYFADHARYVDPADPDALRAAVLAAWAEGRAGAAERQDFVARHYGWEAHRAATEAVYAEALEAARLRGASAPAPLPAPTRQRRRAPMPVVFDVTTGANHKGRWTGIARVEAALALALHAGGQAALRFVAWNNTARSFVELPFAAVRDGTLAEALAAQDEAPEPIAPLPEGAPLFVAGSGWMQNSLYVERLVSFARTYSLRLTPLIHDVIPTRFPFWFDEGYAPVFEHNLTLLLDGAEALLAVSEATRAEVEAFAARVPGLLLPPIGVLREGDEIGQIGPDARPEAAAGVPERLEGRGFVLCVGAIHARKNHRLLYDVWLKLVAQMGPRCPLLVLVGGAAWGGRDLARALRQDERLEGRVLILEDVDDAALAWLYGNCLFSVYPSLQEGWGLPVAESLRHGKLCLAADIPSIREIAPGLVELLDPLDVTGWTARIRFLAGSRAAREAAEARIAQGYAPHGWDRAAAQLLGHLAAGAEARRPARPYTLGTVVPFGDRITASRLRWTGWFPFEKWGCWAGETTAALRFEPTEPVRAPLLLLAEIRALPPAGAATYDLKVVVNGQAVASWHVPAGGFQLFHALIPAALAASQSPIGVEFVAAALTSVAEVSAADDPRRLGIGLAQVALAPLSAVTDAVRYFEMERPGQKRQRPGQRHVLLRSAEGRATLEGTWRSSAPWGLWTAEPVKRLAMTILDQPGSDLALNLRIRPVATAEAPLVLRARVNVEEVVRFEIAAPDPVTLAVPLPAPLRARRQPVALELEAEVQRAPRDLGLGQSEIAFGFGLLSIELCAAGVAPDRPRLDLPPGGAIRLGTAEKEEAEVAALSAALGADWHGPEPMATWSCGATAVLPLLLPEAGAEGARLELDLSGYRAPPGSDALPVRISAGGRLLAEQAITPRRPATLVLHVPADCIGADGALDLTCEAAAAASPFMGGEGADERLLGLRLAVIRRA</sequence>
<dbReference type="Pfam" id="PF13692">
    <property type="entry name" value="Glyco_trans_1_4"/>
    <property type="match status" value="1"/>
</dbReference>
<comment type="caution">
    <text evidence="2">The sequence shown here is derived from an EMBL/GenBank/DDBJ whole genome shotgun (WGS) entry which is preliminary data.</text>
</comment>
<dbReference type="PANTHER" id="PTHR46401">
    <property type="entry name" value="GLYCOSYLTRANSFERASE WBBK-RELATED"/>
    <property type="match status" value="1"/>
</dbReference>
<dbReference type="CDD" id="cd03801">
    <property type="entry name" value="GT4_PimA-like"/>
    <property type="match status" value="1"/>
</dbReference>
<name>A0A317F6E5_9PROT</name>
<keyword evidence="2" id="KW-0808">Transferase</keyword>
<reference evidence="3" key="1">
    <citation type="submission" date="2018-05" db="EMBL/GenBank/DDBJ databases">
        <authorList>
            <person name="Du Z."/>
            <person name="Wang X."/>
        </authorList>
    </citation>
    <scope>NUCLEOTIDE SEQUENCE [LARGE SCALE GENOMIC DNA]</scope>
    <source>
        <strain evidence="3">CQN31</strain>
    </source>
</reference>
<evidence type="ECO:0000313" key="3">
    <source>
        <dbReference type="Proteomes" id="UP000245765"/>
    </source>
</evidence>
<dbReference type="Proteomes" id="UP000245765">
    <property type="component" value="Unassembled WGS sequence"/>
</dbReference>
<evidence type="ECO:0000313" key="2">
    <source>
        <dbReference type="EMBL" id="PWS34594.1"/>
    </source>
</evidence>
<dbReference type="EMBL" id="QGNA01000006">
    <property type="protein sequence ID" value="PWS34594.1"/>
    <property type="molecule type" value="Genomic_DNA"/>
</dbReference>
<feature type="domain" description="Glycosyl transferase family 1" evidence="1">
    <location>
        <begin position="493"/>
        <end position="624"/>
    </location>
</feature>
<gene>
    <name evidence="2" type="ORF">DFH01_23965</name>
</gene>
<dbReference type="InterPro" id="IPR001296">
    <property type="entry name" value="Glyco_trans_1"/>
</dbReference>
<evidence type="ECO:0000259" key="1">
    <source>
        <dbReference type="Pfam" id="PF00534"/>
    </source>
</evidence>
<dbReference type="SUPFAM" id="SSF53756">
    <property type="entry name" value="UDP-Glycosyltransferase/glycogen phosphorylase"/>
    <property type="match status" value="3"/>
</dbReference>
<dbReference type="Pfam" id="PF00534">
    <property type="entry name" value="Glycos_transf_1"/>
    <property type="match status" value="2"/>
</dbReference>
<dbReference type="GO" id="GO:0016757">
    <property type="term" value="F:glycosyltransferase activity"/>
    <property type="evidence" value="ECO:0007669"/>
    <property type="project" value="InterPro"/>
</dbReference>
<protein>
    <submittedName>
        <fullName evidence="2">Group 1 glycosyltransferase (Modular protein)</fullName>
    </submittedName>
</protein>